<evidence type="ECO:0000256" key="6">
    <source>
        <dbReference type="SAM" id="Phobius"/>
    </source>
</evidence>
<protein>
    <submittedName>
        <fullName evidence="8">ABC transporter permease</fullName>
    </submittedName>
</protein>
<keyword evidence="4 6" id="KW-1133">Transmembrane helix</keyword>
<reference evidence="8 9" key="1">
    <citation type="submission" date="2018-07" db="EMBL/GenBank/DDBJ databases">
        <title>Motiliproteus coralliicola sp. nov., a bacterium isolated from Coral.</title>
        <authorList>
            <person name="Wang G."/>
        </authorList>
    </citation>
    <scope>NUCLEOTIDE SEQUENCE [LARGE SCALE GENOMIC DNA]</scope>
    <source>
        <strain evidence="8 9">C34</strain>
    </source>
</reference>
<keyword evidence="5 6" id="KW-0472">Membrane</keyword>
<dbReference type="Pfam" id="PF02687">
    <property type="entry name" value="FtsX"/>
    <property type="match status" value="1"/>
</dbReference>
<feature type="transmembrane region" description="Helical" evidence="6">
    <location>
        <begin position="468"/>
        <end position="490"/>
    </location>
</feature>
<keyword evidence="2" id="KW-1003">Cell membrane</keyword>
<organism evidence="8 9">
    <name type="scientific">Motiliproteus coralliicola</name>
    <dbReference type="NCBI Taxonomy" id="2283196"/>
    <lineage>
        <taxon>Bacteria</taxon>
        <taxon>Pseudomonadati</taxon>
        <taxon>Pseudomonadota</taxon>
        <taxon>Gammaproteobacteria</taxon>
        <taxon>Oceanospirillales</taxon>
        <taxon>Oceanospirillaceae</taxon>
        <taxon>Motiliproteus</taxon>
    </lineage>
</organism>
<name>A0A369WF23_9GAMM</name>
<evidence type="ECO:0000256" key="2">
    <source>
        <dbReference type="ARBA" id="ARBA00022475"/>
    </source>
</evidence>
<dbReference type="InterPro" id="IPR038766">
    <property type="entry name" value="Membrane_comp_ABC_pdt"/>
</dbReference>
<comment type="subcellular location">
    <subcellularLocation>
        <location evidence="1">Cell membrane</location>
        <topology evidence="1">Multi-pass membrane protein</topology>
    </subcellularLocation>
</comment>
<feature type="transmembrane region" description="Helical" evidence="6">
    <location>
        <begin position="421"/>
        <end position="447"/>
    </location>
</feature>
<dbReference type="GO" id="GO:0005886">
    <property type="term" value="C:plasma membrane"/>
    <property type="evidence" value="ECO:0007669"/>
    <property type="project" value="UniProtKB-SubCell"/>
</dbReference>
<proteinExistence type="predicted"/>
<feature type="transmembrane region" description="Helical" evidence="6">
    <location>
        <begin position="305"/>
        <end position="331"/>
    </location>
</feature>
<evidence type="ECO:0000313" key="9">
    <source>
        <dbReference type="Proteomes" id="UP000253769"/>
    </source>
</evidence>
<sequence>MSRIGRSTLTLALRLLKREWRSGELRLLLIALCIAVTAGSAVGFFTDRVERALVRQATEFLGADLVLTSAREFQLDLTSQAQQRQLQLSKQLIFPSMVMRGEEMMLSSIKAVDQQYPLKGIPKVSDSLSGAPERLAQPPAPGTAWVEPRLLDSLNLKVGDSVEVGNQRLTITKVLLQEPDRGGGLFNLRPRLMMHIDDLVKAEVIQPGSRANYRYLFNGDEATLDTFKQWLSEQMLPGQRLLDIREENPSLGNTLTRAQRYLNLSSLLAVVLAGVAIAMAARRYSERHFDTAALLRCLGQPQKGILQLFALQLLVAGLLAALVGVALGWLAQYGLVALLAGLMPVTLPGPGIAPALTGFGTGILVLAGYTLPPLLRLSQVSPLRVLRRELDPLPTSAWLVYGCAGTLMVLLLWLHSQDLQLTLIITVGGGLAALLLGLIGWGGLRLLGRVNGPLSWRLALNNLMRRPGAGISQLIAFSLTLAVMALILLVRADLVDSWKRALPDNAPNNFLINIQAEQVPLLERYLNENRIEYSSIYPMVRGRLSHINGVEAISLHAEESPGGHALRRELNLTFSDKLADDNRILQGQWWTPQDHGKPRVSIEQELAQELGLKLGDQLRFDFGYRSIDAEIHSTRYLDWGSMRPNFYIIFPPGGLDGLPTNYITSFHLPEERRRELVTLMEQFPTLTLLEVDQLLGNIRVIIAQVSLAVEYVLLFVLAAGFTVLFAALSSSLDERLHEGALIRTLGARSQLIQRMLAAEFILLGAMSGLIAALLVEGTRFALYRQLLDLNYRPELLLWLFTPLCGALLVGLAGHLGTRKLVKQTPLRVLREQV</sequence>
<keyword evidence="3 6" id="KW-0812">Transmembrane</keyword>
<evidence type="ECO:0000256" key="4">
    <source>
        <dbReference type="ARBA" id="ARBA00022989"/>
    </source>
</evidence>
<feature type="transmembrane region" description="Helical" evidence="6">
    <location>
        <begin position="396"/>
        <end position="415"/>
    </location>
</feature>
<dbReference type="InterPro" id="IPR003838">
    <property type="entry name" value="ABC3_permease_C"/>
</dbReference>
<gene>
    <name evidence="8" type="ORF">DV711_18245</name>
</gene>
<dbReference type="RefSeq" id="WP_114697184.1">
    <property type="nucleotide sequence ID" value="NZ_QQOH01000006.1"/>
</dbReference>
<dbReference type="OrthoDB" id="5292592at2"/>
<feature type="transmembrane region" description="Helical" evidence="6">
    <location>
        <begin position="261"/>
        <end position="284"/>
    </location>
</feature>
<evidence type="ECO:0000256" key="3">
    <source>
        <dbReference type="ARBA" id="ARBA00022692"/>
    </source>
</evidence>
<evidence type="ECO:0000259" key="7">
    <source>
        <dbReference type="Pfam" id="PF02687"/>
    </source>
</evidence>
<dbReference type="AlphaFoldDB" id="A0A369WF23"/>
<evidence type="ECO:0000313" key="8">
    <source>
        <dbReference type="EMBL" id="RDE18065.1"/>
    </source>
</evidence>
<feature type="transmembrane region" description="Helical" evidence="6">
    <location>
        <begin position="711"/>
        <end position="730"/>
    </location>
</feature>
<evidence type="ECO:0000256" key="1">
    <source>
        <dbReference type="ARBA" id="ARBA00004651"/>
    </source>
</evidence>
<dbReference type="PANTHER" id="PTHR30287:SF1">
    <property type="entry name" value="INNER MEMBRANE PROTEIN"/>
    <property type="match status" value="1"/>
</dbReference>
<feature type="transmembrane region" description="Helical" evidence="6">
    <location>
        <begin position="751"/>
        <end position="775"/>
    </location>
</feature>
<comment type="caution">
    <text evidence="8">The sequence shown here is derived from an EMBL/GenBank/DDBJ whole genome shotgun (WGS) entry which is preliminary data.</text>
</comment>
<evidence type="ECO:0000256" key="5">
    <source>
        <dbReference type="ARBA" id="ARBA00023136"/>
    </source>
</evidence>
<feature type="transmembrane region" description="Helical" evidence="6">
    <location>
        <begin position="795"/>
        <end position="817"/>
    </location>
</feature>
<dbReference type="PANTHER" id="PTHR30287">
    <property type="entry name" value="MEMBRANE COMPONENT OF PREDICTED ABC SUPERFAMILY METABOLITE UPTAKE TRANSPORTER"/>
    <property type="match status" value="1"/>
</dbReference>
<dbReference type="EMBL" id="QQOH01000006">
    <property type="protein sequence ID" value="RDE18065.1"/>
    <property type="molecule type" value="Genomic_DNA"/>
</dbReference>
<keyword evidence="9" id="KW-1185">Reference proteome</keyword>
<feature type="domain" description="ABC3 transporter permease C-terminal" evidence="7">
    <location>
        <begin position="265"/>
        <end position="382"/>
    </location>
</feature>
<accession>A0A369WF23</accession>
<dbReference type="Proteomes" id="UP000253769">
    <property type="component" value="Unassembled WGS sequence"/>
</dbReference>